<evidence type="ECO:0000313" key="1">
    <source>
        <dbReference type="EMBL" id="CBY01038.1"/>
    </source>
</evidence>
<reference evidence="2" key="1">
    <citation type="journal article" date="2011" name="Nat. Commun.">
        <title>Effector diversification within compartments of the Leptosphaeria maculans genome affected by Repeat-Induced Point mutations.</title>
        <authorList>
            <person name="Rouxel T."/>
            <person name="Grandaubert J."/>
            <person name="Hane J.K."/>
            <person name="Hoede C."/>
            <person name="van de Wouw A.P."/>
            <person name="Couloux A."/>
            <person name="Dominguez V."/>
            <person name="Anthouard V."/>
            <person name="Bally P."/>
            <person name="Bourras S."/>
            <person name="Cozijnsen A.J."/>
            <person name="Ciuffetti L.M."/>
            <person name="Degrave A."/>
            <person name="Dilmaghani A."/>
            <person name="Duret L."/>
            <person name="Fudal I."/>
            <person name="Goodwin S.B."/>
            <person name="Gout L."/>
            <person name="Glaser N."/>
            <person name="Linglin J."/>
            <person name="Kema G.H.J."/>
            <person name="Lapalu N."/>
            <person name="Lawrence C.B."/>
            <person name="May K."/>
            <person name="Meyer M."/>
            <person name="Ollivier B."/>
            <person name="Poulain J."/>
            <person name="Schoch C.L."/>
            <person name="Simon A."/>
            <person name="Spatafora J.W."/>
            <person name="Stachowiak A."/>
            <person name="Turgeon B.G."/>
            <person name="Tyler B.M."/>
            <person name="Vincent D."/>
            <person name="Weissenbach J."/>
            <person name="Amselem J."/>
            <person name="Quesneville H."/>
            <person name="Oliver R.P."/>
            <person name="Wincker P."/>
            <person name="Balesdent M.-H."/>
            <person name="Howlett B.J."/>
        </authorList>
    </citation>
    <scope>NUCLEOTIDE SEQUENCE [LARGE SCALE GENOMIC DNA]</scope>
    <source>
        <strain evidence="2">JN3 / isolate v23.1.3 / race Av1-4-5-6-7-8</strain>
    </source>
</reference>
<name>E5ABJ7_LEPMJ</name>
<accession>E5ABJ7</accession>
<dbReference type="InParanoid" id="E5ABJ7"/>
<dbReference type="VEuPathDB" id="FungiDB:LEMA_P021680.1"/>
<dbReference type="HOGENOM" id="CLU_2942209_0_0_1"/>
<gene>
    <name evidence="1" type="ORF">LEMA_P021680.1</name>
</gene>
<sequence length="60" mass="6842">MHLGQDNNGAKSRVKPLQSACRQSHVNYIQDLSPMARYTEEELQHKCKHASVRLDLASSY</sequence>
<dbReference type="AlphaFoldDB" id="E5ABJ7"/>
<evidence type="ECO:0000313" key="2">
    <source>
        <dbReference type="Proteomes" id="UP000002668"/>
    </source>
</evidence>
<protein>
    <submittedName>
        <fullName evidence="1">Predicted protein</fullName>
    </submittedName>
</protein>
<organism evidence="2">
    <name type="scientific">Leptosphaeria maculans (strain JN3 / isolate v23.1.3 / race Av1-4-5-6-7-8)</name>
    <name type="common">Blackleg fungus</name>
    <name type="synonym">Phoma lingam</name>
    <dbReference type="NCBI Taxonomy" id="985895"/>
    <lineage>
        <taxon>Eukaryota</taxon>
        <taxon>Fungi</taxon>
        <taxon>Dikarya</taxon>
        <taxon>Ascomycota</taxon>
        <taxon>Pezizomycotina</taxon>
        <taxon>Dothideomycetes</taxon>
        <taxon>Pleosporomycetidae</taxon>
        <taxon>Pleosporales</taxon>
        <taxon>Pleosporineae</taxon>
        <taxon>Leptosphaeriaceae</taxon>
        <taxon>Plenodomus</taxon>
        <taxon>Plenodomus lingam/Leptosphaeria maculans species complex</taxon>
    </lineage>
</organism>
<dbReference type="Proteomes" id="UP000002668">
    <property type="component" value="Genome"/>
</dbReference>
<proteinExistence type="predicted"/>
<keyword evidence="2" id="KW-1185">Reference proteome</keyword>
<dbReference type="EMBL" id="FP929138">
    <property type="protein sequence ID" value="CBY01038.1"/>
    <property type="molecule type" value="Genomic_DNA"/>
</dbReference>